<evidence type="ECO:0000256" key="2">
    <source>
        <dbReference type="ARBA" id="ARBA00023015"/>
    </source>
</evidence>
<dbReference type="CDD" id="cd08432">
    <property type="entry name" value="PBP2_GcdR_TrpI_HvrB_AmpR_like"/>
    <property type="match status" value="1"/>
</dbReference>
<evidence type="ECO:0000313" key="6">
    <source>
        <dbReference type="EMBL" id="SCZ61002.1"/>
    </source>
</evidence>
<evidence type="ECO:0000313" key="7">
    <source>
        <dbReference type="Proteomes" id="UP000198767"/>
    </source>
</evidence>
<comment type="similarity">
    <text evidence="1">Belongs to the LysR transcriptional regulatory family.</text>
</comment>
<accession>A0A1G5QH41</accession>
<protein>
    <submittedName>
        <fullName evidence="6">DNA-binding transcriptional regulator, LysR family</fullName>
    </submittedName>
</protein>
<sequence>MQDLSNIHLAALRAVEAVARLGTLKAAADALGVTSGAISQQVLKAEAQMGVTLFRRTPKGMVLTPIGREIASHLTEGFEALLRGVSVAQSKIEDSMTVSVAPVFAAKWLVRRLGEFAKLEPDIRVRIDASGAHVMPRPGDVDVCIRVGRGDWAGVAAERILPQRVFPVCAPGFAEQVPDLAALTTVPIIRQRSNTLFGWDVWLAPNGMAENMLGEGPVFSDASLCLDAASAGQGVFLALETLARDAIDMGQLVPALPGRFPTEVAYWFVEPKGVRRPPHVKAFRDWLFAALSL</sequence>
<dbReference type="PANTHER" id="PTHR30537">
    <property type="entry name" value="HTH-TYPE TRANSCRIPTIONAL REGULATOR"/>
    <property type="match status" value="1"/>
</dbReference>
<dbReference type="SUPFAM" id="SSF46785">
    <property type="entry name" value="Winged helix' DNA-binding domain"/>
    <property type="match status" value="1"/>
</dbReference>
<dbReference type="GO" id="GO:0006351">
    <property type="term" value="P:DNA-templated transcription"/>
    <property type="evidence" value="ECO:0007669"/>
    <property type="project" value="TreeGrafter"/>
</dbReference>
<name>A0A1G5QH41_9RHOB</name>
<keyword evidence="3 6" id="KW-0238">DNA-binding</keyword>
<gene>
    <name evidence="6" type="ORF">SAMN04488118_104186</name>
</gene>
<dbReference type="PROSITE" id="PS50931">
    <property type="entry name" value="HTH_LYSR"/>
    <property type="match status" value="1"/>
</dbReference>
<dbReference type="PANTHER" id="PTHR30537:SF26">
    <property type="entry name" value="GLYCINE CLEAVAGE SYSTEM TRANSCRIPTIONAL ACTIVATOR"/>
    <property type="match status" value="1"/>
</dbReference>
<dbReference type="InterPro" id="IPR005119">
    <property type="entry name" value="LysR_subst-bd"/>
</dbReference>
<dbReference type="SUPFAM" id="SSF53850">
    <property type="entry name" value="Periplasmic binding protein-like II"/>
    <property type="match status" value="1"/>
</dbReference>
<dbReference type="AlphaFoldDB" id="A0A1G5QH41"/>
<reference evidence="6 7" key="1">
    <citation type="submission" date="2016-10" db="EMBL/GenBank/DDBJ databases">
        <authorList>
            <person name="de Groot N.N."/>
        </authorList>
    </citation>
    <scope>NUCLEOTIDE SEQUENCE [LARGE SCALE GENOMIC DNA]</scope>
    <source>
        <strain evidence="6 7">U95</strain>
    </source>
</reference>
<dbReference type="Pfam" id="PF00126">
    <property type="entry name" value="HTH_1"/>
    <property type="match status" value="1"/>
</dbReference>
<evidence type="ECO:0000259" key="5">
    <source>
        <dbReference type="PROSITE" id="PS50931"/>
    </source>
</evidence>
<proteinExistence type="inferred from homology"/>
<dbReference type="GO" id="GO:0003700">
    <property type="term" value="F:DNA-binding transcription factor activity"/>
    <property type="evidence" value="ECO:0007669"/>
    <property type="project" value="InterPro"/>
</dbReference>
<dbReference type="RefSeq" id="WP_090217931.1">
    <property type="nucleotide sequence ID" value="NZ_CANMPF010000005.1"/>
</dbReference>
<keyword evidence="7" id="KW-1185">Reference proteome</keyword>
<dbReference type="STRING" id="1156985.SAMN04488118_104186"/>
<dbReference type="InterPro" id="IPR036388">
    <property type="entry name" value="WH-like_DNA-bd_sf"/>
</dbReference>
<dbReference type="GO" id="GO:0043565">
    <property type="term" value="F:sequence-specific DNA binding"/>
    <property type="evidence" value="ECO:0007669"/>
    <property type="project" value="TreeGrafter"/>
</dbReference>
<dbReference type="InterPro" id="IPR000847">
    <property type="entry name" value="LysR_HTH_N"/>
</dbReference>
<dbReference type="Gene3D" id="1.10.10.10">
    <property type="entry name" value="Winged helix-like DNA-binding domain superfamily/Winged helix DNA-binding domain"/>
    <property type="match status" value="1"/>
</dbReference>
<dbReference type="EMBL" id="FMWG01000004">
    <property type="protein sequence ID" value="SCZ61002.1"/>
    <property type="molecule type" value="Genomic_DNA"/>
</dbReference>
<dbReference type="Pfam" id="PF03466">
    <property type="entry name" value="LysR_substrate"/>
    <property type="match status" value="1"/>
</dbReference>
<keyword evidence="2" id="KW-0805">Transcription regulation</keyword>
<dbReference type="Gene3D" id="3.40.190.10">
    <property type="entry name" value="Periplasmic binding protein-like II"/>
    <property type="match status" value="2"/>
</dbReference>
<dbReference type="InterPro" id="IPR058163">
    <property type="entry name" value="LysR-type_TF_proteobact-type"/>
</dbReference>
<keyword evidence="4" id="KW-0804">Transcription</keyword>
<feature type="domain" description="HTH lysR-type" evidence="5">
    <location>
        <begin position="7"/>
        <end position="64"/>
    </location>
</feature>
<dbReference type="Proteomes" id="UP000198767">
    <property type="component" value="Unassembled WGS sequence"/>
</dbReference>
<organism evidence="6 7">
    <name type="scientific">Epibacterium ulvae</name>
    <dbReference type="NCBI Taxonomy" id="1156985"/>
    <lineage>
        <taxon>Bacteria</taxon>
        <taxon>Pseudomonadati</taxon>
        <taxon>Pseudomonadota</taxon>
        <taxon>Alphaproteobacteria</taxon>
        <taxon>Rhodobacterales</taxon>
        <taxon>Roseobacteraceae</taxon>
        <taxon>Epibacterium</taxon>
    </lineage>
</organism>
<evidence type="ECO:0000256" key="3">
    <source>
        <dbReference type="ARBA" id="ARBA00023125"/>
    </source>
</evidence>
<dbReference type="OrthoDB" id="7328368at2"/>
<dbReference type="InterPro" id="IPR036390">
    <property type="entry name" value="WH_DNA-bd_sf"/>
</dbReference>
<evidence type="ECO:0000256" key="4">
    <source>
        <dbReference type="ARBA" id="ARBA00023163"/>
    </source>
</evidence>
<evidence type="ECO:0000256" key="1">
    <source>
        <dbReference type="ARBA" id="ARBA00009437"/>
    </source>
</evidence>